<organism evidence="2 3">
    <name type="scientific">Halococcoides cellulosivorans</name>
    <dbReference type="NCBI Taxonomy" id="1679096"/>
    <lineage>
        <taxon>Archaea</taxon>
        <taxon>Methanobacteriati</taxon>
        <taxon>Methanobacteriota</taxon>
        <taxon>Stenosarchaea group</taxon>
        <taxon>Halobacteria</taxon>
        <taxon>Halobacteriales</taxon>
        <taxon>Haloarculaceae</taxon>
        <taxon>Halococcoides</taxon>
    </lineage>
</organism>
<keyword evidence="3" id="KW-1185">Reference proteome</keyword>
<sequence>MMSTEFDPIQHHPDAEAQGRYLQHFLQSTEDVLPALRRRTQDVLAAKGIEDVDREAYYPIEDVAGVFQNIAASMGERTLSRGAEKMGLDLPVPASVDSPHAALERLDDRHRESCRISPDADESGPAATDPAGGYDVTFVDPATARVAITDRYPFPDVMAGGIVRGAVNRLTDANTSVRTERVPTDHGERAAWEITWA</sequence>
<evidence type="ECO:0000256" key="1">
    <source>
        <dbReference type="SAM" id="MobiDB-lite"/>
    </source>
</evidence>
<gene>
    <name evidence="2" type="ORF">HARCEL1_05260</name>
</gene>
<name>A0A2R4X040_9EURY</name>
<dbReference type="Proteomes" id="UP000244727">
    <property type="component" value="Chromosome"/>
</dbReference>
<feature type="region of interest" description="Disordered" evidence="1">
    <location>
        <begin position="107"/>
        <end position="134"/>
    </location>
</feature>
<dbReference type="AlphaFoldDB" id="A0A2R4X040"/>
<protein>
    <submittedName>
        <fullName evidence="2">Uncharacterized protein</fullName>
    </submittedName>
</protein>
<dbReference type="KEGG" id="harc:HARCEL1_05260"/>
<accession>A0A2R4X040</accession>
<reference evidence="2 3" key="1">
    <citation type="submission" date="2018-04" db="EMBL/GenBank/DDBJ databases">
        <title>Halococcoides cellulosivorans gen. nov., sp. nov., an extremely halophilic cellulose-utilizing haloarchaeon from hypersaline lakes.</title>
        <authorList>
            <person name="Sorokin D.Y."/>
            <person name="Toshchakov S.V."/>
            <person name="Samarov N.I."/>
            <person name="Korzhenkov A."/>
            <person name="Kublanov I.V."/>
        </authorList>
    </citation>
    <scope>NUCLEOTIDE SEQUENCE [LARGE SCALE GENOMIC DNA]</scope>
    <source>
        <strain evidence="2 3">HArcel1</strain>
    </source>
</reference>
<dbReference type="EMBL" id="CP028858">
    <property type="protein sequence ID" value="AWB27154.1"/>
    <property type="molecule type" value="Genomic_DNA"/>
</dbReference>
<evidence type="ECO:0000313" key="2">
    <source>
        <dbReference type="EMBL" id="AWB27154.1"/>
    </source>
</evidence>
<proteinExistence type="predicted"/>
<evidence type="ECO:0000313" key="3">
    <source>
        <dbReference type="Proteomes" id="UP000244727"/>
    </source>
</evidence>